<evidence type="ECO:0008006" key="6">
    <source>
        <dbReference type="Google" id="ProtNLM"/>
    </source>
</evidence>
<evidence type="ECO:0000259" key="3">
    <source>
        <dbReference type="Pfam" id="PF24181"/>
    </source>
</evidence>
<feature type="region of interest" description="Disordered" evidence="1">
    <location>
        <begin position="835"/>
        <end position="858"/>
    </location>
</feature>
<evidence type="ECO:0000313" key="5">
    <source>
        <dbReference type="Proteomes" id="UP000603453"/>
    </source>
</evidence>
<gene>
    <name evidence="4" type="ORF">INT47_002781</name>
</gene>
<dbReference type="Pfam" id="PF24176">
    <property type="entry name" value="TPR_TTI1_2nd"/>
    <property type="match status" value="1"/>
</dbReference>
<dbReference type="InterPro" id="IPR016024">
    <property type="entry name" value="ARM-type_fold"/>
</dbReference>
<evidence type="ECO:0000256" key="1">
    <source>
        <dbReference type="SAM" id="MobiDB-lite"/>
    </source>
</evidence>
<comment type="caution">
    <text evidence="4">The sequence shown here is derived from an EMBL/GenBank/DDBJ whole genome shotgun (WGS) entry which is preliminary data.</text>
</comment>
<evidence type="ECO:0000259" key="2">
    <source>
        <dbReference type="Pfam" id="PF24173"/>
    </source>
</evidence>
<evidence type="ECO:0000313" key="4">
    <source>
        <dbReference type="EMBL" id="KAG2200737.1"/>
    </source>
</evidence>
<keyword evidence="5" id="KW-1185">Reference proteome</keyword>
<feature type="domain" description="TTI1 C-terminal TPR" evidence="3">
    <location>
        <begin position="751"/>
        <end position="1047"/>
    </location>
</feature>
<dbReference type="Pfam" id="PF21547">
    <property type="entry name" value="TTI1"/>
    <property type="match status" value="1"/>
</dbReference>
<feature type="domain" description="TTI1 N-terminal TPR" evidence="2">
    <location>
        <begin position="12"/>
        <end position="354"/>
    </location>
</feature>
<dbReference type="SUPFAM" id="SSF48371">
    <property type="entry name" value="ARM repeat"/>
    <property type="match status" value="1"/>
</dbReference>
<dbReference type="InterPro" id="IPR052587">
    <property type="entry name" value="TELO2-interacting_protein_1"/>
</dbReference>
<dbReference type="Pfam" id="PF24181">
    <property type="entry name" value="TPR_TTI1_C"/>
    <property type="match status" value="1"/>
</dbReference>
<dbReference type="Gene3D" id="1.25.10.10">
    <property type="entry name" value="Leucine-rich Repeat Variant"/>
    <property type="match status" value="1"/>
</dbReference>
<sequence length="1074" mass="122936">MTDIHELRKLQFAQLKPILDSLVPYSPKFTRANVKHVSEILQALLVKLKSIEDPIAILDMTNTNALIIRLNEVYKAMTTEEKHGYEIVIELYLKIMHFLLTHTTVKIWMPPTFIEEYLNLLLNLMKRPQGQLSEEVQYQAVKCVSAILPKKYKYDPTNYPLESYKFLTIASECITLFLEIIQSAPYIQLRLETLDVLSQILHANIERVDTLAVLLPGIVSKLCKTISQKAEKENHKVICSSLRVLGDLIQTVLCDSFNDTLVDLTSFEGILAQQTMTDVKEQVDTKLMNKAWYNKTKQSLLNVMNQILKIRLYPDWRTRLEFVRFADKLLSNCARTLDNCIQPLVEIMVLHMDDAYDEVSKDCKNRMQILIANPTFKDTIMPVLKDDLYEWMMKFPQYVISKDEGEKVNAMSLITGLILLLKDQSSSVLSTVLGRSSDGWMTALEVDKDSLHILEQKKADTFIELDSEGTKMTPIFPKIRFKHLVTDVTNTKITRVMNVIGKYCDLKSWIQHYMRYLSVDNQASNDPQAVYIIHSLLSGAFALDLDTETDIDQWIKNTDDTSEITDDKTQLTMITLNVLEDIMDILKNATLTNRITTALTKSAFDLDKESGNILTVCFGLQIVGLAASILEQEYLEDQLITVLYPLLAHLGSSNVFIHTYALITLDSIALICGLDSAQELAIQNIDYIINAISQHISVLSENARVPLVLKALIHVGGHDSLFYLDDSVLEIYDALERYSTNDWLCIQLCSVLFEIIQTMEKNLPKDTTTSISQDESRKELKRIVSPEIEAFIEKKQDMFGNEDKEHETMEEIGKYFLGRQEKGQHDEVTLEQAIKDQIPMDSPEEEEEPTEETKVPLNREESMAKEIMDKSSHFLTASSPQLRSQMLILLTSGVSILSKHPQELNQLIYLIWPSIINRFNDSQNYVVLHAAHLIERISEVSTDFLSRKFVDDLWPRFKVLLKKGITAASANTLTDYSVYSLYHRTQLCLLKTLTRIAVHVPMNQPVIKDILEESKYFHNGSLVHEQLVDECKALFKALARQQPDTVWFYEASLRKEILRPPSSLLDTFVIPDYI</sequence>
<dbReference type="EMBL" id="JAEPRD010000079">
    <property type="protein sequence ID" value="KAG2200737.1"/>
    <property type="molecule type" value="Genomic_DNA"/>
</dbReference>
<dbReference type="InterPro" id="IPR049362">
    <property type="entry name" value="TTI1_rpt"/>
</dbReference>
<dbReference type="PANTHER" id="PTHR18460:SF3">
    <property type="entry name" value="TELO2-INTERACTING PROTEIN 1 HOMOLOG"/>
    <property type="match status" value="1"/>
</dbReference>
<dbReference type="GO" id="GO:0005737">
    <property type="term" value="C:cytoplasm"/>
    <property type="evidence" value="ECO:0007669"/>
    <property type="project" value="TreeGrafter"/>
</dbReference>
<reference evidence="4" key="1">
    <citation type="submission" date="2020-12" db="EMBL/GenBank/DDBJ databases">
        <title>Metabolic potential, ecology and presence of endohyphal bacteria is reflected in genomic diversity of Mucoromycotina.</title>
        <authorList>
            <person name="Muszewska A."/>
            <person name="Okrasinska A."/>
            <person name="Steczkiewicz K."/>
            <person name="Drgas O."/>
            <person name="Orlowska M."/>
            <person name="Perlinska-Lenart U."/>
            <person name="Aleksandrzak-Piekarczyk T."/>
            <person name="Szatraj K."/>
            <person name="Zielenkiewicz U."/>
            <person name="Pilsyk S."/>
            <person name="Malc E."/>
            <person name="Mieczkowski P."/>
            <person name="Kruszewska J.S."/>
            <person name="Biernat P."/>
            <person name="Pawlowska J."/>
        </authorList>
    </citation>
    <scope>NUCLEOTIDE SEQUENCE</scope>
    <source>
        <strain evidence="4">WA0000017839</strain>
    </source>
</reference>
<dbReference type="InterPro" id="IPR057566">
    <property type="entry name" value="TPR_TTI1_N"/>
</dbReference>
<protein>
    <recommendedName>
        <fullName evidence="6">TEL2-interacting protein 1</fullName>
    </recommendedName>
</protein>
<dbReference type="OrthoDB" id="49511at2759"/>
<proteinExistence type="predicted"/>
<dbReference type="InterPro" id="IPR011989">
    <property type="entry name" value="ARM-like"/>
</dbReference>
<organism evidence="4 5">
    <name type="scientific">Mucor saturninus</name>
    <dbReference type="NCBI Taxonomy" id="64648"/>
    <lineage>
        <taxon>Eukaryota</taxon>
        <taxon>Fungi</taxon>
        <taxon>Fungi incertae sedis</taxon>
        <taxon>Mucoromycota</taxon>
        <taxon>Mucoromycotina</taxon>
        <taxon>Mucoromycetes</taxon>
        <taxon>Mucorales</taxon>
        <taxon>Mucorineae</taxon>
        <taxon>Mucoraceae</taxon>
        <taxon>Mucor</taxon>
    </lineage>
</organism>
<accession>A0A8H7V0B1</accession>
<dbReference type="AlphaFoldDB" id="A0A8H7V0B1"/>
<name>A0A8H7V0B1_9FUNG</name>
<dbReference type="Pfam" id="PF24173">
    <property type="entry name" value="TPR_TTI1_N"/>
    <property type="match status" value="1"/>
</dbReference>
<dbReference type="Proteomes" id="UP000603453">
    <property type="component" value="Unassembled WGS sequence"/>
</dbReference>
<dbReference type="InterPro" id="IPR057567">
    <property type="entry name" value="TPR_TTI1_C"/>
</dbReference>
<dbReference type="PANTHER" id="PTHR18460">
    <property type="entry name" value="TEL2 INTERACTING PROTEIN 1 TTI1 FAMILY MEMBER"/>
    <property type="match status" value="1"/>
</dbReference>